<dbReference type="Gene3D" id="3.30.390.10">
    <property type="entry name" value="Enolase-like, N-terminal domain"/>
    <property type="match status" value="1"/>
</dbReference>
<dbReference type="AlphaFoldDB" id="Q026M2"/>
<dbReference type="SFLD" id="SFLDS00001">
    <property type="entry name" value="Enolase"/>
    <property type="match status" value="1"/>
</dbReference>
<dbReference type="InParanoid" id="Q026M2"/>
<evidence type="ECO:0000256" key="3">
    <source>
        <dbReference type="ARBA" id="ARBA00022842"/>
    </source>
</evidence>
<dbReference type="InterPro" id="IPR029065">
    <property type="entry name" value="Enolase_C-like"/>
</dbReference>
<evidence type="ECO:0000259" key="4">
    <source>
        <dbReference type="SMART" id="SM00922"/>
    </source>
</evidence>
<dbReference type="Pfam" id="PF13378">
    <property type="entry name" value="MR_MLE_C"/>
    <property type="match status" value="1"/>
</dbReference>
<protein>
    <submittedName>
        <fullName evidence="5">Mandelate racemase/muconate lactonizing enzyme, N-terminal domain protein</fullName>
    </submittedName>
</protein>
<name>Q026M2_SOLUE</name>
<proteinExistence type="predicted"/>
<dbReference type="CDD" id="cd03328">
    <property type="entry name" value="MR_like_3"/>
    <property type="match status" value="1"/>
</dbReference>
<sequence>MEPASAPKVERLEVSAYTVPTETPESDGTIAWSETTLVMVRMAACGAEGLGYTFADVATAALIDAHLKDAVVGHNPLNIPELWSTMVRKVRNLGRPGVCSMAISAVDNALWDLKARLLHLSVADLLGRAHDSIGAYGSGGFTSYSDEELRQQLTGWIGQGLTQVKMKIGSDPASDLARVRSARGAIGPDAELFVDANGAYDRKQALAKAAAFADLGVSWFEEPVSSDDLAGLRLIRERAPAGMRIAAGEYGYDSFYFRRMLEAEAVDVLQGDATRCAGITGFLAAGNLSTSFSTPFSAHTAPSLHAHAACALTSAINVEYFFDHYRIEQMFFDGALVPSNGVLRPDSTRPGFGLECKLSDMEKYRVYGNVTT</sequence>
<dbReference type="HOGENOM" id="CLU_030273_3_1_0"/>
<organism evidence="5">
    <name type="scientific">Solibacter usitatus (strain Ellin6076)</name>
    <dbReference type="NCBI Taxonomy" id="234267"/>
    <lineage>
        <taxon>Bacteria</taxon>
        <taxon>Pseudomonadati</taxon>
        <taxon>Acidobacteriota</taxon>
        <taxon>Terriglobia</taxon>
        <taxon>Bryobacterales</taxon>
        <taxon>Solibacteraceae</taxon>
        <taxon>Candidatus Solibacter</taxon>
    </lineage>
</organism>
<evidence type="ECO:0000313" key="5">
    <source>
        <dbReference type="EMBL" id="ABJ83047.1"/>
    </source>
</evidence>
<dbReference type="PANTHER" id="PTHR13794">
    <property type="entry name" value="ENOLASE SUPERFAMILY, MANDELATE RACEMASE"/>
    <property type="match status" value="1"/>
</dbReference>
<keyword evidence="2" id="KW-0479">Metal-binding</keyword>
<dbReference type="PANTHER" id="PTHR13794:SF58">
    <property type="entry name" value="MITOCHONDRIAL ENOLASE SUPERFAMILY MEMBER 1"/>
    <property type="match status" value="1"/>
</dbReference>
<dbReference type="SMART" id="SM00922">
    <property type="entry name" value="MR_MLE"/>
    <property type="match status" value="1"/>
</dbReference>
<dbReference type="InterPro" id="IPR029017">
    <property type="entry name" value="Enolase-like_N"/>
</dbReference>
<feature type="domain" description="Mandelate racemase/muconate lactonizing enzyme C-terminal" evidence="4">
    <location>
        <begin position="146"/>
        <end position="242"/>
    </location>
</feature>
<dbReference type="SUPFAM" id="SSF51604">
    <property type="entry name" value="Enolase C-terminal domain-like"/>
    <property type="match status" value="1"/>
</dbReference>
<dbReference type="InterPro" id="IPR046945">
    <property type="entry name" value="RHMD-like"/>
</dbReference>
<dbReference type="InterPro" id="IPR013342">
    <property type="entry name" value="Mandelate_racemase_C"/>
</dbReference>
<dbReference type="eggNOG" id="COG4948">
    <property type="taxonomic scope" value="Bacteria"/>
</dbReference>
<dbReference type="InterPro" id="IPR013341">
    <property type="entry name" value="Mandelate_racemase_N_dom"/>
</dbReference>
<gene>
    <name evidence="5" type="ordered locus">Acid_2057</name>
</gene>
<dbReference type="Gene3D" id="3.20.20.120">
    <property type="entry name" value="Enolase-like C-terminal domain"/>
    <property type="match status" value="1"/>
</dbReference>
<dbReference type="STRING" id="234267.Acid_2057"/>
<evidence type="ECO:0000256" key="1">
    <source>
        <dbReference type="ARBA" id="ARBA00001946"/>
    </source>
</evidence>
<dbReference type="InterPro" id="IPR018110">
    <property type="entry name" value="Mandel_Rmase/mucon_lact_enz_CS"/>
</dbReference>
<dbReference type="SUPFAM" id="SSF54826">
    <property type="entry name" value="Enolase N-terminal domain-like"/>
    <property type="match status" value="1"/>
</dbReference>
<dbReference type="GO" id="GO:0016836">
    <property type="term" value="F:hydro-lyase activity"/>
    <property type="evidence" value="ECO:0007669"/>
    <property type="project" value="TreeGrafter"/>
</dbReference>
<dbReference type="EMBL" id="CP000473">
    <property type="protein sequence ID" value="ABJ83047.1"/>
    <property type="molecule type" value="Genomic_DNA"/>
</dbReference>
<evidence type="ECO:0000256" key="2">
    <source>
        <dbReference type="ARBA" id="ARBA00022723"/>
    </source>
</evidence>
<dbReference type="GO" id="GO:0009063">
    <property type="term" value="P:amino acid catabolic process"/>
    <property type="evidence" value="ECO:0007669"/>
    <property type="project" value="InterPro"/>
</dbReference>
<dbReference type="Pfam" id="PF02746">
    <property type="entry name" value="MR_MLE_N"/>
    <property type="match status" value="1"/>
</dbReference>
<dbReference type="GO" id="GO:0016052">
    <property type="term" value="P:carbohydrate catabolic process"/>
    <property type="evidence" value="ECO:0007669"/>
    <property type="project" value="TreeGrafter"/>
</dbReference>
<dbReference type="KEGG" id="sus:Acid_2057"/>
<accession>Q026M2</accession>
<reference evidence="5" key="1">
    <citation type="submission" date="2006-10" db="EMBL/GenBank/DDBJ databases">
        <title>Complete sequence of Solibacter usitatus Ellin6076.</title>
        <authorList>
            <consortium name="US DOE Joint Genome Institute"/>
            <person name="Copeland A."/>
            <person name="Lucas S."/>
            <person name="Lapidus A."/>
            <person name="Barry K."/>
            <person name="Detter J.C."/>
            <person name="Glavina del Rio T."/>
            <person name="Hammon N."/>
            <person name="Israni S."/>
            <person name="Dalin E."/>
            <person name="Tice H."/>
            <person name="Pitluck S."/>
            <person name="Thompson L.S."/>
            <person name="Brettin T."/>
            <person name="Bruce D."/>
            <person name="Han C."/>
            <person name="Tapia R."/>
            <person name="Gilna P."/>
            <person name="Schmutz J."/>
            <person name="Larimer F."/>
            <person name="Land M."/>
            <person name="Hauser L."/>
            <person name="Kyrpides N."/>
            <person name="Mikhailova N."/>
            <person name="Janssen P.H."/>
            <person name="Kuske C.R."/>
            <person name="Richardson P."/>
        </authorList>
    </citation>
    <scope>NUCLEOTIDE SEQUENCE</scope>
    <source>
        <strain evidence="5">Ellin6076</strain>
    </source>
</reference>
<dbReference type="SFLD" id="SFLDG00179">
    <property type="entry name" value="mandelate_racemase"/>
    <property type="match status" value="1"/>
</dbReference>
<dbReference type="GO" id="GO:0000287">
    <property type="term" value="F:magnesium ion binding"/>
    <property type="evidence" value="ECO:0007669"/>
    <property type="project" value="TreeGrafter"/>
</dbReference>
<comment type="cofactor">
    <cofactor evidence="1">
        <name>Mg(2+)</name>
        <dbReference type="ChEBI" id="CHEBI:18420"/>
    </cofactor>
</comment>
<keyword evidence="3" id="KW-0460">Magnesium</keyword>
<dbReference type="InterPro" id="IPR036849">
    <property type="entry name" value="Enolase-like_C_sf"/>
</dbReference>
<dbReference type="PROSITE" id="PS00908">
    <property type="entry name" value="MR_MLE_1"/>
    <property type="match status" value="1"/>
</dbReference>